<dbReference type="InterPro" id="IPR029035">
    <property type="entry name" value="DHS-like_NAD/FAD-binding_dom"/>
</dbReference>
<evidence type="ECO:0000313" key="7">
    <source>
        <dbReference type="EMBL" id="MFC3227479.1"/>
    </source>
</evidence>
<evidence type="ECO:0000259" key="4">
    <source>
        <dbReference type="Pfam" id="PF00205"/>
    </source>
</evidence>
<dbReference type="InterPro" id="IPR045229">
    <property type="entry name" value="TPP_enz"/>
</dbReference>
<protein>
    <submittedName>
        <fullName evidence="7">Thiamine pyrophosphate-binding protein</fullName>
    </submittedName>
</protein>
<evidence type="ECO:0000256" key="2">
    <source>
        <dbReference type="ARBA" id="ARBA00023052"/>
    </source>
</evidence>
<organism evidence="7 8">
    <name type="scientific">Marinibaculum pumilum</name>
    <dbReference type="NCBI Taxonomy" id="1766165"/>
    <lineage>
        <taxon>Bacteria</taxon>
        <taxon>Pseudomonadati</taxon>
        <taxon>Pseudomonadota</taxon>
        <taxon>Alphaproteobacteria</taxon>
        <taxon>Rhodospirillales</taxon>
        <taxon>Rhodospirillaceae</taxon>
        <taxon>Marinibaculum</taxon>
    </lineage>
</organism>
<dbReference type="Proteomes" id="UP001595528">
    <property type="component" value="Unassembled WGS sequence"/>
</dbReference>
<evidence type="ECO:0000313" key="8">
    <source>
        <dbReference type="Proteomes" id="UP001595528"/>
    </source>
</evidence>
<dbReference type="NCBIfam" id="NF006122">
    <property type="entry name" value="PRK08266.1"/>
    <property type="match status" value="1"/>
</dbReference>
<dbReference type="SUPFAM" id="SSF52467">
    <property type="entry name" value="DHS-like NAD/FAD-binding domain"/>
    <property type="match status" value="1"/>
</dbReference>
<dbReference type="PANTHER" id="PTHR18968">
    <property type="entry name" value="THIAMINE PYROPHOSPHATE ENZYMES"/>
    <property type="match status" value="1"/>
</dbReference>
<feature type="domain" description="Thiamine pyrophosphate enzyme N-terminal TPP-binding" evidence="6">
    <location>
        <begin position="3"/>
        <end position="118"/>
    </location>
</feature>
<dbReference type="Pfam" id="PF00205">
    <property type="entry name" value="TPP_enzyme_M"/>
    <property type="match status" value="1"/>
</dbReference>
<dbReference type="Gene3D" id="3.40.50.970">
    <property type="match status" value="2"/>
</dbReference>
<dbReference type="InterPro" id="IPR011766">
    <property type="entry name" value="TPP_enzyme_TPP-bd"/>
</dbReference>
<evidence type="ECO:0000256" key="1">
    <source>
        <dbReference type="ARBA" id="ARBA00007812"/>
    </source>
</evidence>
<dbReference type="InterPro" id="IPR012001">
    <property type="entry name" value="Thiamin_PyroP_enz_TPP-bd_dom"/>
</dbReference>
<evidence type="ECO:0000259" key="6">
    <source>
        <dbReference type="Pfam" id="PF02776"/>
    </source>
</evidence>
<reference evidence="8" key="1">
    <citation type="journal article" date="2019" name="Int. J. Syst. Evol. Microbiol.">
        <title>The Global Catalogue of Microorganisms (GCM) 10K type strain sequencing project: providing services to taxonomists for standard genome sequencing and annotation.</title>
        <authorList>
            <consortium name="The Broad Institute Genomics Platform"/>
            <consortium name="The Broad Institute Genome Sequencing Center for Infectious Disease"/>
            <person name="Wu L."/>
            <person name="Ma J."/>
        </authorList>
    </citation>
    <scope>NUCLEOTIDE SEQUENCE [LARGE SCALE GENOMIC DNA]</scope>
    <source>
        <strain evidence="8">KCTC 42964</strain>
    </source>
</reference>
<feature type="domain" description="Thiamine pyrophosphate enzyme central" evidence="4">
    <location>
        <begin position="195"/>
        <end position="323"/>
    </location>
</feature>
<feature type="domain" description="Thiamine pyrophosphate enzyme TPP-binding" evidence="5">
    <location>
        <begin position="385"/>
        <end position="521"/>
    </location>
</feature>
<dbReference type="PROSITE" id="PS00187">
    <property type="entry name" value="TPP_ENZYMES"/>
    <property type="match status" value="1"/>
</dbReference>
<evidence type="ECO:0000259" key="5">
    <source>
        <dbReference type="Pfam" id="PF02775"/>
    </source>
</evidence>
<comment type="similarity">
    <text evidence="1 3">Belongs to the TPP enzyme family.</text>
</comment>
<dbReference type="Pfam" id="PF02776">
    <property type="entry name" value="TPP_enzyme_N"/>
    <property type="match status" value="1"/>
</dbReference>
<keyword evidence="8" id="KW-1185">Reference proteome</keyword>
<accession>A0ABV7KYV0</accession>
<dbReference type="RefSeq" id="WP_379899649.1">
    <property type="nucleotide sequence ID" value="NZ_JBHRTR010000023.1"/>
</dbReference>
<keyword evidence="2 3" id="KW-0786">Thiamine pyrophosphate</keyword>
<dbReference type="InterPro" id="IPR029061">
    <property type="entry name" value="THDP-binding"/>
</dbReference>
<dbReference type="PANTHER" id="PTHR18968:SF167">
    <property type="entry name" value="ACETOLACTATE SYNTHASE LARGE SUBUNIT ILVB2-RELATED"/>
    <property type="match status" value="1"/>
</dbReference>
<proteinExistence type="inferred from homology"/>
<name>A0ABV7KYV0_9PROT</name>
<gene>
    <name evidence="7" type="ORF">ACFOGJ_09575</name>
</gene>
<dbReference type="SUPFAM" id="SSF52518">
    <property type="entry name" value="Thiamin diphosphate-binding fold (THDP-binding)"/>
    <property type="match status" value="2"/>
</dbReference>
<comment type="caution">
    <text evidence="7">The sequence shown here is derived from an EMBL/GenBank/DDBJ whole genome shotgun (WGS) entry which is preliminary data.</text>
</comment>
<dbReference type="InterPro" id="IPR012000">
    <property type="entry name" value="Thiamin_PyroP_enz_cen_dom"/>
</dbReference>
<evidence type="ECO:0000256" key="3">
    <source>
        <dbReference type="RuleBase" id="RU362132"/>
    </source>
</evidence>
<dbReference type="Gene3D" id="3.40.50.1220">
    <property type="entry name" value="TPP-binding domain"/>
    <property type="match status" value="1"/>
</dbReference>
<sequence>MRRTGGQLLIDRLLEHDVSTVFGVPGVQLDWAVDALRERQDRIRFIVPRHEQATSYMADGYARATSRPGVCMMVPGPGLLNALSGLATAYACCSPVLCIAGQIDSASIGLGQGRLHEIPGQSAVLDSVTKWHALARSPEEIPGLIDEAFRQMAAGIPRPVCVEVPPDVLQAATGAAFGAVVPPAPTALKADPGQLQRIADRMKAAQRPVILAGRGTARGDGPAALRRLAEALDAAVVTTEGGRGALPDAHPLALSPAAMASLLPLADAVLSVGTRCLSAPGTTRPMADGAWVAHVNLDGAHLRPPRPADEVVLADGPATLAALAGLVAGGRAENGMADLVRRTRAATEARLAGIRPQTEWIQALRSAIPEDGILVSDLTQVGYLANVSYPVGRPDELIAPGYQGTLGFGYATALGAAAGAPGHLVVSISGDGGFAYTLQELVTARRFGLPVVAIVFADGRFGNVHRIQSRVFGQSYAAEIDNPDFALLAAAFGIAHRRIAAPEELASAIAAAEGAPLLVEVPVGEMDTPWPAVLGIGSFAEPPPAEQPD</sequence>
<dbReference type="Pfam" id="PF02775">
    <property type="entry name" value="TPP_enzyme_C"/>
    <property type="match status" value="1"/>
</dbReference>
<dbReference type="CDD" id="cd00568">
    <property type="entry name" value="TPP_enzymes"/>
    <property type="match status" value="1"/>
</dbReference>
<dbReference type="InterPro" id="IPR000399">
    <property type="entry name" value="TPP-bd_CS"/>
</dbReference>
<dbReference type="EMBL" id="JBHRTR010000023">
    <property type="protein sequence ID" value="MFC3227479.1"/>
    <property type="molecule type" value="Genomic_DNA"/>
</dbReference>
<dbReference type="CDD" id="cd07035">
    <property type="entry name" value="TPP_PYR_POX_like"/>
    <property type="match status" value="1"/>
</dbReference>